<accession>A0ABT1EJM1</accession>
<proteinExistence type="predicted"/>
<dbReference type="InterPro" id="IPR043743">
    <property type="entry name" value="DUF5688"/>
</dbReference>
<comment type="caution">
    <text evidence="1">The sequence shown here is derived from an EMBL/GenBank/DDBJ whole genome shotgun (WGS) entry which is preliminary data.</text>
</comment>
<name>A0ABT1EJM1_9FIRM</name>
<keyword evidence="2" id="KW-1185">Reference proteome</keyword>
<evidence type="ECO:0000313" key="2">
    <source>
        <dbReference type="Proteomes" id="UP001523565"/>
    </source>
</evidence>
<organism evidence="1 2">
    <name type="scientific">Ohessyouella blattaphilus</name>
    <dbReference type="NCBI Taxonomy" id="2949333"/>
    <lineage>
        <taxon>Bacteria</taxon>
        <taxon>Bacillati</taxon>
        <taxon>Bacillota</taxon>
        <taxon>Clostridia</taxon>
        <taxon>Lachnospirales</taxon>
        <taxon>Lachnospiraceae</taxon>
        <taxon>Ohessyouella</taxon>
    </lineage>
</organism>
<dbReference type="RefSeq" id="WP_262069779.1">
    <property type="nucleotide sequence ID" value="NZ_JAMXOC010000019.1"/>
</dbReference>
<reference evidence="1 2" key="1">
    <citation type="journal article" date="2022" name="Genome Biol. Evol.">
        <title>Host diet, physiology and behaviors set the stage for Lachnospiraceae cladogenesis.</title>
        <authorList>
            <person name="Vera-Ponce De Leon A."/>
            <person name="Schneider M."/>
            <person name="Jahnes B.C."/>
            <person name="Sadowski V."/>
            <person name="Camuy-Velez L.A."/>
            <person name="Duan J."/>
            <person name="Sabree Z.L."/>
        </authorList>
    </citation>
    <scope>NUCLEOTIDE SEQUENCE [LARGE SCALE GENOMIC DNA]</scope>
    <source>
        <strain evidence="1 2">PAL227</strain>
    </source>
</reference>
<gene>
    <name evidence="1" type="ORF">NK118_11620</name>
</gene>
<dbReference type="EMBL" id="JAMZFV010000019">
    <property type="protein sequence ID" value="MCP1110898.1"/>
    <property type="molecule type" value="Genomic_DNA"/>
</dbReference>
<protein>
    <submittedName>
        <fullName evidence="1">DUF5688 family protein</fullName>
    </submittedName>
</protein>
<evidence type="ECO:0000313" key="1">
    <source>
        <dbReference type="EMBL" id="MCP1110898.1"/>
    </source>
</evidence>
<dbReference type="Pfam" id="PF18941">
    <property type="entry name" value="DUF5688"/>
    <property type="match status" value="1"/>
</dbReference>
<sequence length="322" mass="36481">MTNQEFYSQVKENILSHLPDNLKNVNAELVTVTKHNDTKQVGLKLIQEGEKASPLLYLEPYFERYENGESMESLMNDISEAYQHTRETTISTPEMDYDKIKDRLAVQLVSIDHNKERLKDLLYKPLGNGFAFTYSIIQNVISGNDARLYITRAMATNHHYDLQSLSVDALEATAKRSPAVFADMESIMEEMTGEREKDSLPELSDDLSFGDNTEPMFVLSNPERVHGATCLYYPEAQEQIARAIGDSFYVLPSSVHEQIIVPEGKALSPEDLKQMVKEVNDSQLSPDELLSYDVLHYDKNSKELTIAGAKEKSLGTKDMEVR</sequence>
<dbReference type="Proteomes" id="UP001523565">
    <property type="component" value="Unassembled WGS sequence"/>
</dbReference>